<dbReference type="EC" id="3.1.-.-" evidence="5"/>
<comment type="function">
    <text evidence="5">Could be a nuclease involved in processing of the 5'-end of pre-16S rRNA.</text>
</comment>
<feature type="domain" description="YqgF/RNase H-like" evidence="6">
    <location>
        <begin position="2"/>
        <end position="102"/>
    </location>
</feature>
<accession>E1ST97</accession>
<dbReference type="Pfam" id="PF03652">
    <property type="entry name" value="RuvX"/>
    <property type="match status" value="1"/>
</dbReference>
<evidence type="ECO:0000256" key="1">
    <source>
        <dbReference type="ARBA" id="ARBA00022490"/>
    </source>
</evidence>
<dbReference type="InterPro" id="IPR006641">
    <property type="entry name" value="YqgF/RNaseH-like_dom"/>
</dbReference>
<keyword evidence="2 5" id="KW-0690">Ribosome biogenesis</keyword>
<reference evidence="7 8" key="1">
    <citation type="journal article" date="2010" name="Stand. Genomic Sci.">
        <title>Complete genome sequence of Ferrimonas balearica type strain (PAT).</title>
        <authorList>
            <person name="Nolan M."/>
            <person name="Sikorski J."/>
            <person name="Davenport K."/>
            <person name="Lucas S."/>
            <person name="Glavina Del Rio T."/>
            <person name="Tice H."/>
            <person name="Cheng J."/>
            <person name="Goodwin L."/>
            <person name="Pitluck S."/>
            <person name="Liolios K."/>
            <person name="Ivanova N."/>
            <person name="Mavromatis K."/>
            <person name="Ovchinnikova G."/>
            <person name="Pati A."/>
            <person name="Chen A."/>
            <person name="Palaniappan K."/>
            <person name="Land M."/>
            <person name="Hauser L."/>
            <person name="Chang Y."/>
            <person name="Jeffries C."/>
            <person name="Tapia R."/>
            <person name="Brettin T."/>
            <person name="Detter J."/>
            <person name="Han C."/>
            <person name="Yasawong M."/>
            <person name="Rohde M."/>
            <person name="Tindall B."/>
            <person name="Goker M."/>
            <person name="Woyke T."/>
            <person name="Bristow J."/>
            <person name="Eisen J."/>
            <person name="Markowitz V."/>
            <person name="Hugenholtz P."/>
            <person name="Kyrpides N."/>
            <person name="Klenk H."/>
            <person name="Lapidus A."/>
        </authorList>
    </citation>
    <scope>NUCLEOTIDE SEQUENCE [LARGE SCALE GENOMIC DNA]</scope>
    <source>
        <strain evidence="8">DSM 9799 / CCM 4581 / KCTC 23876 / PAT</strain>
    </source>
</reference>
<evidence type="ECO:0000256" key="5">
    <source>
        <dbReference type="HAMAP-Rule" id="MF_00651"/>
    </source>
</evidence>
<dbReference type="HAMAP" id="MF_00651">
    <property type="entry name" value="Nuclease_YqgF"/>
    <property type="match status" value="1"/>
</dbReference>
<dbReference type="KEGG" id="fbl:Fbal_2929"/>
<dbReference type="InterPro" id="IPR005227">
    <property type="entry name" value="YqgF"/>
</dbReference>
<dbReference type="Gene3D" id="3.30.420.140">
    <property type="entry name" value="YqgF/RNase H-like domain"/>
    <property type="match status" value="1"/>
</dbReference>
<dbReference type="GO" id="GO:0000967">
    <property type="term" value="P:rRNA 5'-end processing"/>
    <property type="evidence" value="ECO:0007669"/>
    <property type="project" value="UniProtKB-UniRule"/>
</dbReference>
<comment type="subcellular location">
    <subcellularLocation>
        <location evidence="5">Cytoplasm</location>
    </subcellularLocation>
</comment>
<dbReference type="InterPro" id="IPR012337">
    <property type="entry name" value="RNaseH-like_sf"/>
</dbReference>
<keyword evidence="3 5" id="KW-0540">Nuclease</keyword>
<keyword evidence="8" id="KW-1185">Reference proteome</keyword>
<dbReference type="PANTHER" id="PTHR33317">
    <property type="entry name" value="POLYNUCLEOTIDYL TRANSFERASE, RIBONUCLEASE H-LIKE SUPERFAMILY PROTEIN"/>
    <property type="match status" value="1"/>
</dbReference>
<dbReference type="CDD" id="cd16964">
    <property type="entry name" value="YqgF"/>
    <property type="match status" value="1"/>
</dbReference>
<dbReference type="PANTHER" id="PTHR33317:SF4">
    <property type="entry name" value="POLYNUCLEOTIDYL TRANSFERASE, RIBONUCLEASE H-LIKE SUPERFAMILY PROTEIN"/>
    <property type="match status" value="1"/>
</dbReference>
<dbReference type="AlphaFoldDB" id="E1ST97"/>
<dbReference type="SMART" id="SM00732">
    <property type="entry name" value="YqgFc"/>
    <property type="match status" value="1"/>
</dbReference>
<dbReference type="GO" id="GO:0005829">
    <property type="term" value="C:cytosol"/>
    <property type="evidence" value="ECO:0007669"/>
    <property type="project" value="TreeGrafter"/>
</dbReference>
<dbReference type="FunFam" id="3.30.420.140:FF:000002">
    <property type="entry name" value="Putative pre-16S rRNA nuclease"/>
    <property type="match status" value="1"/>
</dbReference>
<keyword evidence="4 5" id="KW-0378">Hydrolase</keyword>
<gene>
    <name evidence="7" type="ordered locus">Fbal_2929</name>
</gene>
<keyword evidence="1 5" id="KW-0963">Cytoplasm</keyword>
<name>E1ST97_FERBD</name>
<dbReference type="RefSeq" id="WP_013346437.1">
    <property type="nucleotide sequence ID" value="NC_014541.1"/>
</dbReference>
<sequence length="138" mass="15192">MSTIMAFDFGTKSIGVAVGQTVTGTASPLLGIKARDGIPNWDEIAALLKEWQPDKLVVGLPLNMDGTDQHVTRAARKFANRLFGRFGIETLTQDERLTTVDARARLFEDGGYRALKKDQVDALAAALILESYFETLYQ</sequence>
<dbReference type="InterPro" id="IPR037027">
    <property type="entry name" value="YqgF/RNaseH-like_dom_sf"/>
</dbReference>
<comment type="similarity">
    <text evidence="5">Belongs to the YqgF HJR family.</text>
</comment>
<evidence type="ECO:0000313" key="8">
    <source>
        <dbReference type="Proteomes" id="UP000006683"/>
    </source>
</evidence>
<dbReference type="HOGENOM" id="CLU_098240_3_0_6"/>
<dbReference type="GO" id="GO:0004518">
    <property type="term" value="F:nuclease activity"/>
    <property type="evidence" value="ECO:0007669"/>
    <property type="project" value="UniProtKB-KW"/>
</dbReference>
<dbReference type="eggNOG" id="COG0816">
    <property type="taxonomic scope" value="Bacteria"/>
</dbReference>
<dbReference type="Proteomes" id="UP000006683">
    <property type="component" value="Chromosome"/>
</dbReference>
<evidence type="ECO:0000259" key="6">
    <source>
        <dbReference type="SMART" id="SM00732"/>
    </source>
</evidence>
<evidence type="ECO:0000256" key="4">
    <source>
        <dbReference type="ARBA" id="ARBA00022801"/>
    </source>
</evidence>
<organism evidence="7 8">
    <name type="scientific">Ferrimonas balearica (strain DSM 9799 / CCM 4581 / KCTC 23876 / PAT)</name>
    <dbReference type="NCBI Taxonomy" id="550540"/>
    <lineage>
        <taxon>Bacteria</taxon>
        <taxon>Pseudomonadati</taxon>
        <taxon>Pseudomonadota</taxon>
        <taxon>Gammaproteobacteria</taxon>
        <taxon>Alteromonadales</taxon>
        <taxon>Ferrimonadaceae</taxon>
        <taxon>Ferrimonas</taxon>
    </lineage>
</organism>
<proteinExistence type="inferred from homology"/>
<evidence type="ECO:0000313" key="7">
    <source>
        <dbReference type="EMBL" id="ADN77131.1"/>
    </source>
</evidence>
<dbReference type="SUPFAM" id="SSF53098">
    <property type="entry name" value="Ribonuclease H-like"/>
    <property type="match status" value="1"/>
</dbReference>
<dbReference type="GO" id="GO:0016788">
    <property type="term" value="F:hydrolase activity, acting on ester bonds"/>
    <property type="evidence" value="ECO:0007669"/>
    <property type="project" value="UniProtKB-UniRule"/>
</dbReference>
<dbReference type="OrthoDB" id="9796140at2"/>
<dbReference type="GeneID" id="67183153"/>
<evidence type="ECO:0000256" key="3">
    <source>
        <dbReference type="ARBA" id="ARBA00022722"/>
    </source>
</evidence>
<protein>
    <recommendedName>
        <fullName evidence="5">Putative pre-16S rRNA nuclease</fullName>
        <ecNumber evidence="5">3.1.-.-</ecNumber>
    </recommendedName>
</protein>
<dbReference type="EMBL" id="CP002209">
    <property type="protein sequence ID" value="ADN77131.1"/>
    <property type="molecule type" value="Genomic_DNA"/>
</dbReference>
<dbReference type="STRING" id="550540.Fbal_2929"/>
<evidence type="ECO:0000256" key="2">
    <source>
        <dbReference type="ARBA" id="ARBA00022517"/>
    </source>
</evidence>
<dbReference type="NCBIfam" id="TIGR00250">
    <property type="entry name" value="RNAse_H_YqgF"/>
    <property type="match status" value="1"/>
</dbReference>